<accession>A0ACC2V4A6</accession>
<dbReference type="EMBL" id="JASBWS010000141">
    <property type="protein sequence ID" value="KAJ9094210.1"/>
    <property type="molecule type" value="Genomic_DNA"/>
</dbReference>
<sequence length="228" mass="25516">MPKSKRSKVVSLTKTAKKTLDHKKQLVEGIRKSIDEYDYVWLFSVGDMRNDGLQDVRKAWKGTGRLIYGKNKVVAKALGESIETEYKEGLVQLAKRLKGPVGLFLTSWEPKETLEWFQEFSRPAFARMGGTATKTITLKAGPVLNFEGEPFPHSMEPQLRSCGLGTKLVKGVPTIEEDYVVCKKGEKLSAEKARLLLLLGHMLATFRVKLGSHWSEKDGFVEGADLSE</sequence>
<protein>
    <submittedName>
        <fullName evidence="1">Uncharacterized protein</fullName>
    </submittedName>
</protein>
<evidence type="ECO:0000313" key="1">
    <source>
        <dbReference type="EMBL" id="KAJ9094210.1"/>
    </source>
</evidence>
<name>A0ACC2V4A6_9TREE</name>
<evidence type="ECO:0000313" key="2">
    <source>
        <dbReference type="Proteomes" id="UP001230649"/>
    </source>
</evidence>
<keyword evidence="2" id="KW-1185">Reference proteome</keyword>
<proteinExistence type="predicted"/>
<gene>
    <name evidence="1" type="ORF">QFC20_006943</name>
</gene>
<comment type="caution">
    <text evidence="1">The sequence shown here is derived from an EMBL/GenBank/DDBJ whole genome shotgun (WGS) entry which is preliminary data.</text>
</comment>
<reference evidence="1" key="1">
    <citation type="submission" date="2023-04" db="EMBL/GenBank/DDBJ databases">
        <title>Draft Genome sequencing of Naganishia species isolated from polar environments using Oxford Nanopore Technology.</title>
        <authorList>
            <person name="Leo P."/>
            <person name="Venkateswaran K."/>
        </authorList>
    </citation>
    <scope>NUCLEOTIDE SEQUENCE</scope>
    <source>
        <strain evidence="1">MNA-CCFEE 5262</strain>
    </source>
</reference>
<dbReference type="Proteomes" id="UP001230649">
    <property type="component" value="Unassembled WGS sequence"/>
</dbReference>
<organism evidence="1 2">
    <name type="scientific">Naganishia adeliensis</name>
    <dbReference type="NCBI Taxonomy" id="92952"/>
    <lineage>
        <taxon>Eukaryota</taxon>
        <taxon>Fungi</taxon>
        <taxon>Dikarya</taxon>
        <taxon>Basidiomycota</taxon>
        <taxon>Agaricomycotina</taxon>
        <taxon>Tremellomycetes</taxon>
        <taxon>Filobasidiales</taxon>
        <taxon>Filobasidiaceae</taxon>
        <taxon>Naganishia</taxon>
    </lineage>
</organism>